<gene>
    <name evidence="1" type="ORF">O181_106450</name>
</gene>
<protein>
    <submittedName>
        <fullName evidence="1">Uncharacterized protein</fullName>
    </submittedName>
</protein>
<reference evidence="1" key="1">
    <citation type="submission" date="2021-03" db="EMBL/GenBank/DDBJ databases">
        <title>Draft genome sequence of rust myrtle Austropuccinia psidii MF-1, a brazilian biotype.</title>
        <authorList>
            <person name="Quecine M.C."/>
            <person name="Pachon D.M.R."/>
            <person name="Bonatelli M.L."/>
            <person name="Correr F.H."/>
            <person name="Franceschini L.M."/>
            <person name="Leite T.F."/>
            <person name="Margarido G.R.A."/>
            <person name="Almeida C.A."/>
            <person name="Ferrarezi J.A."/>
            <person name="Labate C.A."/>
        </authorList>
    </citation>
    <scope>NUCLEOTIDE SEQUENCE</scope>
    <source>
        <strain evidence="1">MF-1</strain>
    </source>
</reference>
<organism evidence="1 2">
    <name type="scientific">Austropuccinia psidii MF-1</name>
    <dbReference type="NCBI Taxonomy" id="1389203"/>
    <lineage>
        <taxon>Eukaryota</taxon>
        <taxon>Fungi</taxon>
        <taxon>Dikarya</taxon>
        <taxon>Basidiomycota</taxon>
        <taxon>Pucciniomycotina</taxon>
        <taxon>Pucciniomycetes</taxon>
        <taxon>Pucciniales</taxon>
        <taxon>Sphaerophragmiaceae</taxon>
        <taxon>Austropuccinia</taxon>
    </lineage>
</organism>
<sequence>MKKLFISIRQIWKRKRQDQGQNRQAFLRKEYLEYHRIAPHSPMLVTASFDTNSEPEIIQGNALRVEPLTSKGHKNLSVPVNKLVQKSKGRGMENISCALAGGHELILTNPELSVSGEEHGALKRMESSFFQRKGKEYK</sequence>
<dbReference type="AlphaFoldDB" id="A0A9Q3PMQ6"/>
<proteinExistence type="predicted"/>
<evidence type="ECO:0000313" key="1">
    <source>
        <dbReference type="EMBL" id="MBW0566735.1"/>
    </source>
</evidence>
<comment type="caution">
    <text evidence="1">The sequence shown here is derived from an EMBL/GenBank/DDBJ whole genome shotgun (WGS) entry which is preliminary data.</text>
</comment>
<name>A0A9Q3PMQ6_9BASI</name>
<evidence type="ECO:0000313" key="2">
    <source>
        <dbReference type="Proteomes" id="UP000765509"/>
    </source>
</evidence>
<dbReference type="EMBL" id="AVOT02079606">
    <property type="protein sequence ID" value="MBW0566735.1"/>
    <property type="molecule type" value="Genomic_DNA"/>
</dbReference>
<accession>A0A9Q3PMQ6</accession>
<dbReference type="Proteomes" id="UP000765509">
    <property type="component" value="Unassembled WGS sequence"/>
</dbReference>
<keyword evidence="2" id="KW-1185">Reference proteome</keyword>